<comment type="subcellular location">
    <subcellularLocation>
        <location evidence="1 11">Membrane</location>
        <topology evidence="1 11">Multi-pass membrane protein</topology>
    </subcellularLocation>
</comment>
<keyword evidence="3 11" id="KW-0633">Potassium transport</keyword>
<keyword evidence="8 11" id="KW-0406">Ion transport</keyword>
<dbReference type="InterPro" id="IPR013518">
    <property type="entry name" value="K_chnl_inward-rec_Kir_cyto"/>
</dbReference>
<dbReference type="GeneID" id="16073908"/>
<evidence type="ECO:0000256" key="10">
    <source>
        <dbReference type="ARBA" id="ARBA00023303"/>
    </source>
</evidence>
<dbReference type="InParanoid" id="F2UBA2"/>
<dbReference type="SUPFAM" id="SSF81296">
    <property type="entry name" value="E set domains"/>
    <property type="match status" value="1"/>
</dbReference>
<evidence type="ECO:0000256" key="12">
    <source>
        <dbReference type="SAM" id="MobiDB-lite"/>
    </source>
</evidence>
<comment type="similarity">
    <text evidence="11">Belongs to the inward rectifier-type potassium channel (TC 1.A.2.1) family.</text>
</comment>
<dbReference type="EMBL" id="GL832967">
    <property type="protein sequence ID" value="EGD73768.1"/>
    <property type="molecule type" value="Genomic_DNA"/>
</dbReference>
<evidence type="ECO:0000256" key="11">
    <source>
        <dbReference type="RuleBase" id="RU003822"/>
    </source>
</evidence>
<dbReference type="AlphaFoldDB" id="F2UBA2"/>
<dbReference type="GO" id="GO:0034702">
    <property type="term" value="C:monoatomic ion channel complex"/>
    <property type="evidence" value="ECO:0007669"/>
    <property type="project" value="UniProtKB-KW"/>
</dbReference>
<reference evidence="15" key="1">
    <citation type="submission" date="2009-08" db="EMBL/GenBank/DDBJ databases">
        <title>Annotation of Salpingoeca rosetta.</title>
        <authorList>
            <consortium name="The Broad Institute Genome Sequencing Platform"/>
            <person name="Russ C."/>
            <person name="Cuomo C."/>
            <person name="Burger G."/>
            <person name="Gray M.W."/>
            <person name="Holland P.W.H."/>
            <person name="King N."/>
            <person name="Lang F.B.F."/>
            <person name="Roger A.J."/>
            <person name="Ruiz-Trillo I."/>
            <person name="Young S.K."/>
            <person name="Zeng Q."/>
            <person name="Gargeya S."/>
            <person name="Alvarado L."/>
            <person name="Berlin A."/>
            <person name="Chapman S.B."/>
            <person name="Chen Z."/>
            <person name="Freedman E."/>
            <person name="Gellesch M."/>
            <person name="Goldberg J."/>
            <person name="Griggs A."/>
            <person name="Gujja S."/>
            <person name="Heilman E."/>
            <person name="Heiman D."/>
            <person name="Howarth C."/>
            <person name="Mehta T."/>
            <person name="Neiman D."/>
            <person name="Pearson M."/>
            <person name="Roberts A."/>
            <person name="Saif S."/>
            <person name="Shea T."/>
            <person name="Shenoy N."/>
            <person name="Sisk P."/>
            <person name="Stolte C."/>
            <person name="Sykes S."/>
            <person name="White J."/>
            <person name="Yandava C."/>
            <person name="Haas B."/>
            <person name="Nusbaum C."/>
            <person name="Birren B."/>
        </authorList>
    </citation>
    <scope>NUCLEOTIDE SEQUENCE [LARGE SCALE GENOMIC DNA]</scope>
    <source>
        <strain evidence="15">ATCC 50818</strain>
    </source>
</reference>
<dbReference type="KEGG" id="sre:PTSG_12321"/>
<feature type="compositionally biased region" description="Basic and acidic residues" evidence="12">
    <location>
        <begin position="62"/>
        <end position="80"/>
    </location>
</feature>
<evidence type="ECO:0000256" key="9">
    <source>
        <dbReference type="ARBA" id="ARBA00023136"/>
    </source>
</evidence>
<evidence type="ECO:0000256" key="3">
    <source>
        <dbReference type="ARBA" id="ARBA00022538"/>
    </source>
</evidence>
<dbReference type="InterPro" id="IPR041647">
    <property type="entry name" value="IRK_C"/>
</dbReference>
<dbReference type="PANTHER" id="PTHR11767:SF102">
    <property type="entry name" value="INWARDLY RECTIFYING POTASSIUM CHANNEL 1, ISOFORM F"/>
    <property type="match status" value="1"/>
</dbReference>
<feature type="compositionally biased region" description="Low complexity" evidence="12">
    <location>
        <begin position="124"/>
        <end position="149"/>
    </location>
</feature>
<evidence type="ECO:0000259" key="14">
    <source>
        <dbReference type="Pfam" id="PF17655"/>
    </source>
</evidence>
<dbReference type="InterPro" id="IPR014756">
    <property type="entry name" value="Ig_E-set"/>
</dbReference>
<keyword evidence="9 13" id="KW-0472">Membrane</keyword>
<evidence type="ECO:0000256" key="5">
    <source>
        <dbReference type="ARBA" id="ARBA00022882"/>
    </source>
</evidence>
<dbReference type="GO" id="GO:0005242">
    <property type="term" value="F:inward rectifier potassium channel activity"/>
    <property type="evidence" value="ECO:0007669"/>
    <property type="project" value="InterPro"/>
</dbReference>
<feature type="region of interest" description="Disordered" evidence="12">
    <location>
        <begin position="1"/>
        <end position="225"/>
    </location>
</feature>
<evidence type="ECO:0000256" key="7">
    <source>
        <dbReference type="ARBA" id="ARBA00022989"/>
    </source>
</evidence>
<dbReference type="RefSeq" id="XP_004993331.1">
    <property type="nucleotide sequence ID" value="XM_004993274.1"/>
</dbReference>
<dbReference type="OMA" id="NPRYCES"/>
<dbReference type="GO" id="GO:0034765">
    <property type="term" value="P:regulation of monoatomic ion transmembrane transport"/>
    <property type="evidence" value="ECO:0007669"/>
    <property type="project" value="TreeGrafter"/>
</dbReference>
<keyword evidence="4 11" id="KW-0812">Transmembrane</keyword>
<evidence type="ECO:0000313" key="15">
    <source>
        <dbReference type="EMBL" id="EGD73768.1"/>
    </source>
</evidence>
<keyword evidence="2 11" id="KW-0813">Transport</keyword>
<dbReference type="GO" id="GO:1990573">
    <property type="term" value="P:potassium ion import across plasma membrane"/>
    <property type="evidence" value="ECO:0007669"/>
    <property type="project" value="TreeGrafter"/>
</dbReference>
<sequence length="542" mass="59104">MSVPSSPEVQSLADPEDVYLPPDEAVLPAHPRPHSSRTEHDHKTASKLRAFFRKMRGKHHHHDDDHDHDAADHDGQEHADATSLADGGTSQDSTDEQQQRHRVTSPQAVLGGGATSPRPRDADAVSTTAASATTGSAASTAPSSAATSPNRRRSRLTRRRTGTSNASNTNNTNTNTNTSTNTNTNDARTAAATTTTTTGTTGTAAGATTTTTSARSNISSTRTVQDERGHTMVVYDENTNLQVSGTAQLSKDKRDLVEIKGLPNMLGKYVRHRARRLLLVFGVGLACHFTLALVFAMLLRVLFPRTLVGRSPEAGPASFCHLVYHLFSASIAGYTDTDLIVNDHAVVSFGVLLVNLNLYIGFILRCLAILATLHPAASTPPFLRFSKWAVVTSKSLTGLRSLEFRLVNDFGFDREMLDARASVTMSITPANNPTRRRFFPLRLVRDAQAVMPVLWTVSHVIDHNSPLYDQTSASLEDNMALFEVVVDCVDPVTRQRVYHRHTYSAATVIFHAEFAVVADTSGFPKKAHIDFNKLHTVYQHAQ</sequence>
<dbReference type="GO" id="GO:0005886">
    <property type="term" value="C:plasma membrane"/>
    <property type="evidence" value="ECO:0007669"/>
    <property type="project" value="TreeGrafter"/>
</dbReference>
<evidence type="ECO:0000256" key="2">
    <source>
        <dbReference type="ARBA" id="ARBA00022448"/>
    </source>
</evidence>
<name>F2UBA2_SALR5</name>
<dbReference type="InterPro" id="IPR016449">
    <property type="entry name" value="K_chnl_inward-rec_Kir"/>
</dbReference>
<accession>F2UBA2</accession>
<keyword evidence="6 11" id="KW-0630">Potassium</keyword>
<keyword evidence="5 11" id="KW-0851">Voltage-gated channel</keyword>
<feature type="compositionally biased region" description="Basic residues" evidence="12">
    <location>
        <begin position="50"/>
        <end position="61"/>
    </location>
</feature>
<evidence type="ECO:0000256" key="6">
    <source>
        <dbReference type="ARBA" id="ARBA00022958"/>
    </source>
</evidence>
<keyword evidence="16" id="KW-1185">Reference proteome</keyword>
<evidence type="ECO:0000256" key="1">
    <source>
        <dbReference type="ARBA" id="ARBA00004141"/>
    </source>
</evidence>
<protein>
    <recommendedName>
        <fullName evidence="14">Inward rectifier potassium channel C-terminal domain-containing protein</fullName>
    </recommendedName>
</protein>
<feature type="domain" description="Inward rectifier potassium channel C-terminal" evidence="14">
    <location>
        <begin position="455"/>
        <end position="539"/>
    </location>
</feature>
<dbReference type="Gene3D" id="2.60.40.1400">
    <property type="entry name" value="G protein-activated inward rectifier potassium channel 1"/>
    <property type="match status" value="1"/>
</dbReference>
<keyword evidence="10 11" id="KW-0407">Ion channel</keyword>
<evidence type="ECO:0000256" key="8">
    <source>
        <dbReference type="ARBA" id="ARBA00023065"/>
    </source>
</evidence>
<feature type="compositionally biased region" description="Low complexity" evidence="12">
    <location>
        <begin position="162"/>
        <end position="223"/>
    </location>
</feature>
<evidence type="ECO:0000256" key="4">
    <source>
        <dbReference type="ARBA" id="ARBA00022692"/>
    </source>
</evidence>
<dbReference type="PANTHER" id="PTHR11767">
    <property type="entry name" value="INWARD RECTIFIER POTASSIUM CHANNEL"/>
    <property type="match status" value="1"/>
</dbReference>
<feature type="compositionally biased region" description="Basic residues" evidence="12">
    <location>
        <begin position="150"/>
        <end position="161"/>
    </location>
</feature>
<keyword evidence="7 13" id="KW-1133">Transmembrane helix</keyword>
<organism evidence="16">
    <name type="scientific">Salpingoeca rosetta (strain ATCC 50818 / BSB-021)</name>
    <dbReference type="NCBI Taxonomy" id="946362"/>
    <lineage>
        <taxon>Eukaryota</taxon>
        <taxon>Choanoflagellata</taxon>
        <taxon>Craspedida</taxon>
        <taxon>Salpingoecidae</taxon>
        <taxon>Salpingoeca</taxon>
    </lineage>
</organism>
<proteinExistence type="inferred from homology"/>
<gene>
    <name evidence="15" type="ORF">PTSG_12321</name>
</gene>
<dbReference type="Proteomes" id="UP000007799">
    <property type="component" value="Unassembled WGS sequence"/>
</dbReference>
<feature type="transmembrane region" description="Helical" evidence="13">
    <location>
        <begin position="277"/>
        <end position="303"/>
    </location>
</feature>
<dbReference type="Pfam" id="PF17655">
    <property type="entry name" value="IRK_C"/>
    <property type="match status" value="1"/>
</dbReference>
<evidence type="ECO:0000256" key="13">
    <source>
        <dbReference type="SAM" id="Phobius"/>
    </source>
</evidence>
<evidence type="ECO:0000313" key="16">
    <source>
        <dbReference type="Proteomes" id="UP000007799"/>
    </source>
</evidence>